<comment type="function">
    <text evidence="8">Transfers a GMP moiety from GTP to Mo-molybdopterin (Mo-MPT) cofactor (Moco or molybdenum cofactor) to form Mo-molybdopterin guanine dinucleotide (Mo-MGD) cofactor.</text>
</comment>
<evidence type="ECO:0000259" key="9">
    <source>
        <dbReference type="Pfam" id="PF12804"/>
    </source>
</evidence>
<evidence type="ECO:0000256" key="2">
    <source>
        <dbReference type="ARBA" id="ARBA00022679"/>
    </source>
</evidence>
<comment type="caution">
    <text evidence="10">The sequence shown here is derived from an EMBL/GenBank/DDBJ whole genome shotgun (WGS) entry which is preliminary data.</text>
</comment>
<dbReference type="GO" id="GO:0061603">
    <property type="term" value="F:molybdenum cofactor guanylyltransferase activity"/>
    <property type="evidence" value="ECO:0007669"/>
    <property type="project" value="UniProtKB-EC"/>
</dbReference>
<sequence>MKAIILAGGQSSRFGRPKAFASVDGQMFYQRIVNVLKSTNMFNDIIISTNSQLKNEFKYQSIVVDKDNYKGKGPLAGVLSVMEQYPDEELFFVVSVDTPMINEKAINQLYQFMMSHLIEDQIDIATVKSNGYMIPTIGFYSPKTKNVIEQILNSDDYSFKKLYEEMNVDWINVEDIDAPSYWYYNINSQQDLDTLKQQLDQ</sequence>
<feature type="binding site" evidence="8">
    <location>
        <position position="97"/>
    </location>
    <ligand>
        <name>GTP</name>
        <dbReference type="ChEBI" id="CHEBI:37565"/>
    </ligand>
</feature>
<evidence type="ECO:0000313" key="10">
    <source>
        <dbReference type="EMBL" id="MDO6574330.1"/>
    </source>
</evidence>
<reference evidence="10" key="1">
    <citation type="submission" date="2023-07" db="EMBL/GenBank/DDBJ databases">
        <title>Genome content predicts the carbon catabolic preferences of heterotrophic bacteria.</title>
        <authorList>
            <person name="Gralka M."/>
        </authorList>
    </citation>
    <scope>NUCLEOTIDE SEQUENCE</scope>
    <source>
        <strain evidence="10">E2R20</strain>
    </source>
</reference>
<dbReference type="RefSeq" id="WP_046467150.1">
    <property type="nucleotide sequence ID" value="NZ_JAUOQO010000007.1"/>
</dbReference>
<evidence type="ECO:0000256" key="6">
    <source>
        <dbReference type="ARBA" id="ARBA00023134"/>
    </source>
</evidence>
<comment type="domain">
    <text evidence="8">The N-terminal domain determines nucleotide recognition and specific binding, while the C-terminal domain determines the specific binding to the target protein.</text>
</comment>
<keyword evidence="2 8" id="KW-0808">Transferase</keyword>
<evidence type="ECO:0000256" key="5">
    <source>
        <dbReference type="ARBA" id="ARBA00022842"/>
    </source>
</evidence>
<keyword evidence="1 8" id="KW-0963">Cytoplasm</keyword>
<dbReference type="Gene3D" id="3.90.550.10">
    <property type="entry name" value="Spore Coat Polysaccharide Biosynthesis Protein SpsA, Chain A"/>
    <property type="match status" value="1"/>
</dbReference>
<comment type="similarity">
    <text evidence="8">Belongs to the MobA family.</text>
</comment>
<dbReference type="InterPro" id="IPR029044">
    <property type="entry name" value="Nucleotide-diphossugar_trans"/>
</dbReference>
<dbReference type="PANTHER" id="PTHR19136">
    <property type="entry name" value="MOLYBDENUM COFACTOR GUANYLYLTRANSFERASE"/>
    <property type="match status" value="1"/>
</dbReference>
<evidence type="ECO:0000256" key="3">
    <source>
        <dbReference type="ARBA" id="ARBA00022723"/>
    </source>
</evidence>
<organism evidence="10 11">
    <name type="scientific">Staphylococcus pasteuri_A</name>
    <dbReference type="NCBI Taxonomy" id="3062664"/>
    <lineage>
        <taxon>Bacteria</taxon>
        <taxon>Bacillati</taxon>
        <taxon>Bacillota</taxon>
        <taxon>Bacilli</taxon>
        <taxon>Bacillales</taxon>
        <taxon>Staphylococcaceae</taxon>
        <taxon>Staphylococcus</taxon>
    </lineage>
</organism>
<keyword evidence="7 8" id="KW-0501">Molybdenum cofactor biosynthesis</keyword>
<dbReference type="GO" id="GO:0005737">
    <property type="term" value="C:cytoplasm"/>
    <property type="evidence" value="ECO:0007669"/>
    <property type="project" value="UniProtKB-SubCell"/>
</dbReference>
<feature type="binding site" evidence="8">
    <location>
        <position position="65"/>
    </location>
    <ligand>
        <name>GTP</name>
        <dbReference type="ChEBI" id="CHEBI:37565"/>
    </ligand>
</feature>
<dbReference type="Proteomes" id="UP001170310">
    <property type="component" value="Unassembled WGS sequence"/>
</dbReference>
<evidence type="ECO:0000256" key="8">
    <source>
        <dbReference type="HAMAP-Rule" id="MF_00316"/>
    </source>
</evidence>
<dbReference type="CDD" id="cd02503">
    <property type="entry name" value="MobA"/>
    <property type="match status" value="1"/>
</dbReference>
<evidence type="ECO:0000256" key="1">
    <source>
        <dbReference type="ARBA" id="ARBA00022490"/>
    </source>
</evidence>
<accession>A0AAW7YQ07</accession>
<protein>
    <recommendedName>
        <fullName evidence="8">Probable molybdenum cofactor guanylyltransferase</fullName>
        <shortName evidence="8">MoCo guanylyltransferase</shortName>
        <ecNumber evidence="8">2.7.7.77</ecNumber>
    </recommendedName>
    <alternativeName>
        <fullName evidence="8">GTP:molybdopterin guanylyltransferase</fullName>
    </alternativeName>
    <alternativeName>
        <fullName evidence="8">Mo-MPT guanylyltransferase</fullName>
    </alternativeName>
    <alternativeName>
        <fullName evidence="8">Molybdopterin guanylyltransferase</fullName>
    </alternativeName>
    <alternativeName>
        <fullName evidence="8">Molybdopterin-guanine dinucleotide synthase</fullName>
        <shortName evidence="8">MGD synthase</shortName>
    </alternativeName>
</protein>
<dbReference type="InterPro" id="IPR013482">
    <property type="entry name" value="Molybde_CF_guanTrfase"/>
</dbReference>
<comment type="catalytic activity">
    <reaction evidence="8">
        <text>Mo-molybdopterin + GTP + H(+) = Mo-molybdopterin guanine dinucleotide + diphosphate</text>
        <dbReference type="Rhea" id="RHEA:34243"/>
        <dbReference type="ChEBI" id="CHEBI:15378"/>
        <dbReference type="ChEBI" id="CHEBI:33019"/>
        <dbReference type="ChEBI" id="CHEBI:37565"/>
        <dbReference type="ChEBI" id="CHEBI:71302"/>
        <dbReference type="ChEBI" id="CHEBI:71310"/>
        <dbReference type="EC" id="2.7.7.77"/>
    </reaction>
</comment>
<name>A0AAW7YQ07_9STAP</name>
<dbReference type="PANTHER" id="PTHR19136:SF81">
    <property type="entry name" value="MOLYBDENUM COFACTOR GUANYLYLTRANSFERASE"/>
    <property type="match status" value="1"/>
</dbReference>
<dbReference type="InterPro" id="IPR025877">
    <property type="entry name" value="MobA-like_NTP_Trfase"/>
</dbReference>
<dbReference type="GO" id="GO:0006777">
    <property type="term" value="P:Mo-molybdopterin cofactor biosynthetic process"/>
    <property type="evidence" value="ECO:0007669"/>
    <property type="project" value="UniProtKB-KW"/>
</dbReference>
<feature type="binding site" evidence="8">
    <location>
        <begin position="6"/>
        <end position="8"/>
    </location>
    <ligand>
        <name>GTP</name>
        <dbReference type="ChEBI" id="CHEBI:37565"/>
    </ligand>
</feature>
<comment type="caution">
    <text evidence="8">Lacks conserved residue(s) required for the propagation of feature annotation.</text>
</comment>
<evidence type="ECO:0000313" key="11">
    <source>
        <dbReference type="Proteomes" id="UP001170310"/>
    </source>
</evidence>
<evidence type="ECO:0000256" key="4">
    <source>
        <dbReference type="ARBA" id="ARBA00022741"/>
    </source>
</evidence>
<keyword evidence="3 8" id="KW-0479">Metal-binding</keyword>
<evidence type="ECO:0000256" key="7">
    <source>
        <dbReference type="ARBA" id="ARBA00023150"/>
    </source>
</evidence>
<dbReference type="GO" id="GO:0005525">
    <property type="term" value="F:GTP binding"/>
    <property type="evidence" value="ECO:0007669"/>
    <property type="project" value="UniProtKB-UniRule"/>
</dbReference>
<proteinExistence type="inferred from homology"/>
<comment type="subcellular location">
    <subcellularLocation>
        <location evidence="8">Cytoplasm</location>
    </subcellularLocation>
</comment>
<comment type="cofactor">
    <cofactor evidence="8">
        <name>Mg(2+)</name>
        <dbReference type="ChEBI" id="CHEBI:18420"/>
    </cofactor>
</comment>
<dbReference type="AlphaFoldDB" id="A0AAW7YQ07"/>
<keyword evidence="10" id="KW-0548">Nucleotidyltransferase</keyword>
<dbReference type="EMBL" id="JAUOQO010000007">
    <property type="protein sequence ID" value="MDO6574330.1"/>
    <property type="molecule type" value="Genomic_DNA"/>
</dbReference>
<dbReference type="NCBIfam" id="NF001457">
    <property type="entry name" value="PRK00317.1-3"/>
    <property type="match status" value="1"/>
</dbReference>
<keyword evidence="5 8" id="KW-0460">Magnesium</keyword>
<gene>
    <name evidence="8 10" type="primary">mobA</name>
    <name evidence="10" type="ORF">Q4528_09165</name>
</gene>
<dbReference type="SUPFAM" id="SSF53448">
    <property type="entry name" value="Nucleotide-diphospho-sugar transferases"/>
    <property type="match status" value="1"/>
</dbReference>
<dbReference type="Pfam" id="PF12804">
    <property type="entry name" value="NTP_transf_3"/>
    <property type="match status" value="1"/>
</dbReference>
<feature type="domain" description="MobA-like NTP transferase" evidence="9">
    <location>
        <begin position="3"/>
        <end position="163"/>
    </location>
</feature>
<feature type="binding site" evidence="8">
    <location>
        <position position="18"/>
    </location>
    <ligand>
        <name>GTP</name>
        <dbReference type="ChEBI" id="CHEBI:37565"/>
    </ligand>
</feature>
<keyword evidence="11" id="KW-1185">Reference proteome</keyword>
<keyword evidence="6 8" id="KW-0342">GTP-binding</keyword>
<feature type="binding site" evidence="8">
    <location>
        <position position="97"/>
    </location>
    <ligand>
        <name>Mg(2+)</name>
        <dbReference type="ChEBI" id="CHEBI:18420"/>
    </ligand>
</feature>
<dbReference type="HAMAP" id="MF_00316">
    <property type="entry name" value="MobA"/>
    <property type="match status" value="1"/>
</dbReference>
<dbReference type="EC" id="2.7.7.77" evidence="8"/>
<keyword evidence="4 8" id="KW-0547">Nucleotide-binding</keyword>
<dbReference type="GO" id="GO:0046872">
    <property type="term" value="F:metal ion binding"/>
    <property type="evidence" value="ECO:0007669"/>
    <property type="project" value="UniProtKB-KW"/>
</dbReference>